<gene>
    <name evidence="2" type="ORF">CSOL1703_00016554</name>
</gene>
<name>A0A9N9ZFU3_9HYPO</name>
<proteinExistence type="predicted"/>
<dbReference type="OrthoDB" id="3945550at2759"/>
<dbReference type="AlphaFoldDB" id="A0A9N9ZFU3"/>
<evidence type="ECO:0000313" key="2">
    <source>
        <dbReference type="EMBL" id="CAH0054485.1"/>
    </source>
</evidence>
<organism evidence="2 3">
    <name type="scientific">Clonostachys solani</name>
    <dbReference type="NCBI Taxonomy" id="160281"/>
    <lineage>
        <taxon>Eukaryota</taxon>
        <taxon>Fungi</taxon>
        <taxon>Dikarya</taxon>
        <taxon>Ascomycota</taxon>
        <taxon>Pezizomycotina</taxon>
        <taxon>Sordariomycetes</taxon>
        <taxon>Hypocreomycetidae</taxon>
        <taxon>Hypocreales</taxon>
        <taxon>Bionectriaceae</taxon>
        <taxon>Clonostachys</taxon>
    </lineage>
</organism>
<evidence type="ECO:0000313" key="3">
    <source>
        <dbReference type="Proteomes" id="UP000775872"/>
    </source>
</evidence>
<feature type="compositionally biased region" description="Basic and acidic residues" evidence="1">
    <location>
        <begin position="614"/>
        <end position="624"/>
    </location>
</feature>
<dbReference type="Proteomes" id="UP000775872">
    <property type="component" value="Unassembled WGS sequence"/>
</dbReference>
<reference evidence="3" key="1">
    <citation type="submission" date="2019-06" db="EMBL/GenBank/DDBJ databases">
        <authorList>
            <person name="Broberg M."/>
        </authorList>
    </citation>
    <scope>NUCLEOTIDE SEQUENCE [LARGE SCALE GENOMIC DNA]</scope>
</reference>
<feature type="region of interest" description="Disordered" evidence="1">
    <location>
        <begin position="614"/>
        <end position="635"/>
    </location>
</feature>
<reference evidence="2 3" key="2">
    <citation type="submission" date="2021-10" db="EMBL/GenBank/DDBJ databases">
        <authorList>
            <person name="Piombo E."/>
        </authorList>
    </citation>
    <scope>NUCLEOTIDE SEQUENCE [LARGE SCALE GENOMIC DNA]</scope>
</reference>
<sequence length="668" mass="75752">MDSATSDSYLQRLPHETLQQIAGHVADSHPPSLDALTLTSKTCHEAATLFNFRQVHLTVRNPKQLKDDVAALVAALSRTDSARHVHSLTLEGFLDMDKPVGKKGTLDWWESTRVREPRINNILPNKEPIPSGFYYIHDEFWDPSSDEDTAWAPVIDLVKGLPSLAKIVYNCPNHFPPGLLDTLHQNHAQCKIHHLTFRLQTLLQHPTHGMSLATSPCLHSVKLLDSWRDSEDTDDFSRGAIMQLVAGLAPNLKEVQFVRFRPNLSNRSRLQRGYWAGLPGFIPGKIGSLTSLSLLGCADLSSSALIQGWSKHTDFSSLHHLALGGEKGGWGLNGVNSEVMEWITHNCSFPQLKTLEIVLAYDRRVTRSHYCESAASLLGAFDPLCELSVTGPLEVDIFDAILHQHGRTLKKLSLHSLEKVRPGDESPRREMPMVFTKVHITQIQAYCPALEELAITVKRTQSNAVEAELYRTLAKLERLRSLFLILDCSDLRPFRDSPCDAAFDEDDRKTWLYKNIKRGHLRLALMNCAVDEPLARSIWETICHDKVITPLESLKLWTTGVGEFGNGQDVMAGFTANMSRSWLVERLPRDDREVINIRELGQYTREALDQSRKEWETRWNKGEPTESEEESEEDQHRFATFGVFRRIWPRKEGSSDWREDWSSLPLQV</sequence>
<accession>A0A9N9ZFU3</accession>
<protein>
    <submittedName>
        <fullName evidence="2">Uncharacterized protein</fullName>
    </submittedName>
</protein>
<dbReference type="InterPro" id="IPR032675">
    <property type="entry name" value="LRR_dom_sf"/>
</dbReference>
<evidence type="ECO:0000256" key="1">
    <source>
        <dbReference type="SAM" id="MobiDB-lite"/>
    </source>
</evidence>
<dbReference type="EMBL" id="CABFOC020000050">
    <property type="protein sequence ID" value="CAH0054485.1"/>
    <property type="molecule type" value="Genomic_DNA"/>
</dbReference>
<dbReference type="Gene3D" id="3.80.10.10">
    <property type="entry name" value="Ribonuclease Inhibitor"/>
    <property type="match status" value="1"/>
</dbReference>
<keyword evidence="3" id="KW-1185">Reference proteome</keyword>
<comment type="caution">
    <text evidence="2">The sequence shown here is derived from an EMBL/GenBank/DDBJ whole genome shotgun (WGS) entry which is preliminary data.</text>
</comment>